<dbReference type="PROSITE" id="PS51184">
    <property type="entry name" value="JMJC"/>
    <property type="match status" value="1"/>
</dbReference>
<dbReference type="PANTHER" id="PTHR12549:SF11">
    <property type="entry name" value="LYSINE-SPECIFIC DEMETHYLASE JMJ25"/>
    <property type="match status" value="1"/>
</dbReference>
<evidence type="ECO:0000256" key="2">
    <source>
        <dbReference type="ARBA" id="ARBA00006801"/>
    </source>
</evidence>
<feature type="region of interest" description="Disordered" evidence="5">
    <location>
        <begin position="439"/>
        <end position="464"/>
    </location>
</feature>
<reference evidence="7" key="1">
    <citation type="journal article" date="2022" name="Int. J. Mol. Sci.">
        <title>Draft Genome of Tanacetum Coccineum: Genomic Comparison of Closely Related Tanacetum-Family Plants.</title>
        <authorList>
            <person name="Yamashiro T."/>
            <person name="Shiraishi A."/>
            <person name="Nakayama K."/>
            <person name="Satake H."/>
        </authorList>
    </citation>
    <scope>NUCLEOTIDE SEQUENCE</scope>
</reference>
<dbReference type="Proteomes" id="UP001151760">
    <property type="component" value="Unassembled WGS sequence"/>
</dbReference>
<reference evidence="7" key="2">
    <citation type="submission" date="2022-01" db="EMBL/GenBank/DDBJ databases">
        <authorList>
            <person name="Yamashiro T."/>
            <person name="Shiraishi A."/>
            <person name="Satake H."/>
            <person name="Nakayama K."/>
        </authorList>
    </citation>
    <scope>NUCLEOTIDE SEQUENCE</scope>
</reference>
<protein>
    <submittedName>
        <fullName evidence="7">JmjC domain-containing protein</fullName>
    </submittedName>
</protein>
<organism evidence="7 8">
    <name type="scientific">Tanacetum coccineum</name>
    <dbReference type="NCBI Taxonomy" id="301880"/>
    <lineage>
        <taxon>Eukaryota</taxon>
        <taxon>Viridiplantae</taxon>
        <taxon>Streptophyta</taxon>
        <taxon>Embryophyta</taxon>
        <taxon>Tracheophyta</taxon>
        <taxon>Spermatophyta</taxon>
        <taxon>Magnoliopsida</taxon>
        <taxon>eudicotyledons</taxon>
        <taxon>Gunneridae</taxon>
        <taxon>Pentapetalae</taxon>
        <taxon>asterids</taxon>
        <taxon>campanulids</taxon>
        <taxon>Asterales</taxon>
        <taxon>Asteraceae</taxon>
        <taxon>Asteroideae</taxon>
        <taxon>Anthemideae</taxon>
        <taxon>Anthemidinae</taxon>
        <taxon>Tanacetum</taxon>
    </lineage>
</organism>
<evidence type="ECO:0000313" key="8">
    <source>
        <dbReference type="Proteomes" id="UP001151760"/>
    </source>
</evidence>
<dbReference type="SUPFAM" id="SSF51197">
    <property type="entry name" value="Clavaminate synthase-like"/>
    <property type="match status" value="1"/>
</dbReference>
<sequence>MNLNDQELAIDTTYATVKVAYAMCALMLVPAADLLLSDLIAVKEKIQFEPSADQKVQYSVYILHVLLPFLKRLNDEYIKEKKMEAKIQGTSLSLKSSVGNGIRAWGGKSKLNVKNGSANPPQRKKKQNYDWNSHEDGTIPCAPKRMGGCGNGILVLKHIKPGNRVSELLESAESLLKKHKLKEDMREMPKEWCTCSEIESNVADDDQLRKAAYRESSDDNYLYCPRAIDIQSGDLKHFQWHWSKGQPVIVSNVLETTLGLSWEPMVMWRAFRQIKNAKHKLLLDVSALNCLEWCEGDVNVHQFFKSYTEGNFEKNGWPKMLKLKDWPTSSLFEERLPRHGIEFITCLPFKEYTHPRDGYLNLAVKLPKDSLKPDMGPKTYIAFGIAQELGRGDSVTKLHCDMSDAVNVLTHTATVTPKAEQLEKINKLKLKHKAQDKKELFGSKEHDKKKGADPTTECKQSSGHGWKEEVFDEAECKIGNNQEDNGKRRKRRTRQYEDGTCVDGFDLKDGGALWDIFRREDTPKLEEYLKKHFREFRHVYCRPVQQVVHPIHDQTFYLTVEHKRMLKEEFGIEPWTFVQKLGDAVFIPAGCAHQVRNLKHVDLMHICCLMINGILP</sequence>
<comment type="subcellular location">
    <subcellularLocation>
        <location evidence="1">Nucleus</location>
    </subcellularLocation>
</comment>
<keyword evidence="8" id="KW-1185">Reference proteome</keyword>
<evidence type="ECO:0000256" key="4">
    <source>
        <dbReference type="ARBA" id="ARBA00023242"/>
    </source>
</evidence>
<evidence type="ECO:0000313" key="7">
    <source>
        <dbReference type="EMBL" id="GJS57061.1"/>
    </source>
</evidence>
<feature type="domain" description="JmjC" evidence="6">
    <location>
        <begin position="355"/>
        <end position="616"/>
    </location>
</feature>
<dbReference type="PANTHER" id="PTHR12549">
    <property type="entry name" value="JMJC DOMAIN-CONTAINING HISTONE DEMETHYLATION PROTEIN"/>
    <property type="match status" value="1"/>
</dbReference>
<evidence type="ECO:0000259" key="6">
    <source>
        <dbReference type="PROSITE" id="PS51184"/>
    </source>
</evidence>
<proteinExistence type="inferred from homology"/>
<gene>
    <name evidence="7" type="ORF">Tco_0651845</name>
</gene>
<evidence type="ECO:0000256" key="3">
    <source>
        <dbReference type="ARBA" id="ARBA00022723"/>
    </source>
</evidence>
<keyword evidence="4" id="KW-0539">Nucleus</keyword>
<dbReference type="SMART" id="SM00558">
    <property type="entry name" value="JmjC"/>
    <property type="match status" value="1"/>
</dbReference>
<dbReference type="Pfam" id="PF02373">
    <property type="entry name" value="JmjC"/>
    <property type="match status" value="1"/>
</dbReference>
<name>A0ABQ4WWK7_9ASTR</name>
<feature type="compositionally biased region" description="Basic and acidic residues" evidence="5">
    <location>
        <begin position="439"/>
        <end position="452"/>
    </location>
</feature>
<dbReference type="InterPro" id="IPR003347">
    <property type="entry name" value="JmjC_dom"/>
</dbReference>
<dbReference type="InterPro" id="IPR045109">
    <property type="entry name" value="LSDs-like"/>
</dbReference>
<dbReference type="Gene3D" id="2.60.120.650">
    <property type="entry name" value="Cupin"/>
    <property type="match status" value="1"/>
</dbReference>
<keyword evidence="3" id="KW-0479">Metal-binding</keyword>
<dbReference type="EMBL" id="BQNB010008979">
    <property type="protein sequence ID" value="GJS57061.1"/>
    <property type="molecule type" value="Genomic_DNA"/>
</dbReference>
<comment type="caution">
    <text evidence="7">The sequence shown here is derived from an EMBL/GenBank/DDBJ whole genome shotgun (WGS) entry which is preliminary data.</text>
</comment>
<comment type="similarity">
    <text evidence="2">Belongs to the JARID1 histone demethylase family.</text>
</comment>
<feature type="region of interest" description="Disordered" evidence="5">
    <location>
        <begin position="109"/>
        <end position="136"/>
    </location>
</feature>
<evidence type="ECO:0000256" key="1">
    <source>
        <dbReference type="ARBA" id="ARBA00004123"/>
    </source>
</evidence>
<evidence type="ECO:0000256" key="5">
    <source>
        <dbReference type="SAM" id="MobiDB-lite"/>
    </source>
</evidence>
<accession>A0ABQ4WWK7</accession>